<dbReference type="AlphaFoldDB" id="A0A1J5PIK3"/>
<feature type="compositionally biased region" description="Low complexity" evidence="1">
    <location>
        <begin position="157"/>
        <end position="185"/>
    </location>
</feature>
<name>A0A1J5PIK3_9ZZZZ</name>
<comment type="caution">
    <text evidence="2">The sequence shown here is derived from an EMBL/GenBank/DDBJ whole genome shotgun (WGS) entry which is preliminary data.</text>
</comment>
<dbReference type="EMBL" id="MLJW01003914">
    <property type="protein sequence ID" value="OIQ71018.1"/>
    <property type="molecule type" value="Genomic_DNA"/>
</dbReference>
<feature type="compositionally biased region" description="Polar residues" evidence="1">
    <location>
        <begin position="211"/>
        <end position="232"/>
    </location>
</feature>
<sequence length="295" mass="30543">MIICEVDGGKPRKLASSPPASAISRCASAKRVIESARNRTCAPASRKCSATVIAAQAQRRRVSGDWSEVAVTTTDRAIPSGPSTRSTNSRSSRPRSPISAITTTSASTPRANFAKSEDFPTPDPANSPTRCPRTIGSSVLKTATPVSSRSPSRRRAAAAGAATRSGRSLGPGNSGRPSSGRPNGSTIRPIQDASGAISLFPISVTLSPIDSPSGLSSGSTDTPSCPSRNTSPPMRCPSALSISTRSPRAATRVNPSTRSAPRPRSTTCPTRRTTLMLAISAKRASNPITVILMPP</sequence>
<protein>
    <submittedName>
        <fullName evidence="2">Uncharacterized protein</fullName>
    </submittedName>
</protein>
<evidence type="ECO:0000313" key="2">
    <source>
        <dbReference type="EMBL" id="OIQ71018.1"/>
    </source>
</evidence>
<feature type="region of interest" description="Disordered" evidence="1">
    <location>
        <begin position="65"/>
        <end position="189"/>
    </location>
</feature>
<gene>
    <name evidence="2" type="ORF">GALL_473680</name>
</gene>
<organism evidence="2">
    <name type="scientific">mine drainage metagenome</name>
    <dbReference type="NCBI Taxonomy" id="410659"/>
    <lineage>
        <taxon>unclassified sequences</taxon>
        <taxon>metagenomes</taxon>
        <taxon>ecological metagenomes</taxon>
    </lineage>
</organism>
<accession>A0A1J5PIK3</accession>
<evidence type="ECO:0000256" key="1">
    <source>
        <dbReference type="SAM" id="MobiDB-lite"/>
    </source>
</evidence>
<feature type="compositionally biased region" description="Low complexity" evidence="1">
    <location>
        <begin position="255"/>
        <end position="268"/>
    </location>
</feature>
<feature type="compositionally biased region" description="Low complexity" evidence="1">
    <location>
        <begin position="79"/>
        <end position="111"/>
    </location>
</feature>
<feature type="region of interest" description="Disordered" evidence="1">
    <location>
        <begin position="211"/>
        <end position="268"/>
    </location>
</feature>
<feature type="compositionally biased region" description="Polar residues" evidence="1">
    <location>
        <begin position="124"/>
        <end position="146"/>
    </location>
</feature>
<proteinExistence type="predicted"/>
<reference evidence="2" key="1">
    <citation type="submission" date="2016-10" db="EMBL/GenBank/DDBJ databases">
        <title>Sequence of Gallionella enrichment culture.</title>
        <authorList>
            <person name="Poehlein A."/>
            <person name="Muehling M."/>
            <person name="Daniel R."/>
        </authorList>
    </citation>
    <scope>NUCLEOTIDE SEQUENCE</scope>
</reference>